<proteinExistence type="predicted"/>
<name>A0AAD6TR58_9AGAR</name>
<accession>A0AAD6TR58</accession>
<feature type="compositionally biased region" description="Basic residues" evidence="1">
    <location>
        <begin position="165"/>
        <end position="186"/>
    </location>
</feature>
<gene>
    <name evidence="2" type="ORF">B0H15DRAFT_863356</name>
</gene>
<reference evidence="2" key="1">
    <citation type="submission" date="2023-03" db="EMBL/GenBank/DDBJ databases">
        <title>Massive genome expansion in bonnet fungi (Mycena s.s.) driven by repeated elements and novel gene families across ecological guilds.</title>
        <authorList>
            <consortium name="Lawrence Berkeley National Laboratory"/>
            <person name="Harder C.B."/>
            <person name="Miyauchi S."/>
            <person name="Viragh M."/>
            <person name="Kuo A."/>
            <person name="Thoen E."/>
            <person name="Andreopoulos B."/>
            <person name="Lu D."/>
            <person name="Skrede I."/>
            <person name="Drula E."/>
            <person name="Henrissat B."/>
            <person name="Morin E."/>
            <person name="Kohler A."/>
            <person name="Barry K."/>
            <person name="LaButti K."/>
            <person name="Morin E."/>
            <person name="Salamov A."/>
            <person name="Lipzen A."/>
            <person name="Mereny Z."/>
            <person name="Hegedus B."/>
            <person name="Baldrian P."/>
            <person name="Stursova M."/>
            <person name="Weitz H."/>
            <person name="Taylor A."/>
            <person name="Grigoriev I.V."/>
            <person name="Nagy L.G."/>
            <person name="Martin F."/>
            <person name="Kauserud H."/>
        </authorList>
    </citation>
    <scope>NUCLEOTIDE SEQUENCE</scope>
    <source>
        <strain evidence="2">CBHHK173m</strain>
    </source>
</reference>
<keyword evidence="3" id="KW-1185">Reference proteome</keyword>
<evidence type="ECO:0000313" key="3">
    <source>
        <dbReference type="Proteomes" id="UP001222325"/>
    </source>
</evidence>
<feature type="compositionally biased region" description="Basic residues" evidence="1">
    <location>
        <begin position="49"/>
        <end position="59"/>
    </location>
</feature>
<comment type="caution">
    <text evidence="2">The sequence shown here is derived from an EMBL/GenBank/DDBJ whole genome shotgun (WGS) entry which is preliminary data.</text>
</comment>
<sequence>MSAEGTCLVRAARPPSVSCSPSDTEVERPRPTFAVADSGQRATAPLRRLPQRARKHRGHQREPERRSSRRPSALSPAQTPLPPQASSPSPSQAPLRPHIRRFRTRTSSSSSSESLAATHPHSTRAPGSASTIHDGTAHTAARNTGLHVDNTGLHVDNARPPTPHAPHRAQYPRRVRGRLRARRRTR</sequence>
<protein>
    <submittedName>
        <fullName evidence="2">Uncharacterized protein</fullName>
    </submittedName>
</protein>
<feature type="compositionally biased region" description="Low complexity" evidence="1">
    <location>
        <begin position="86"/>
        <end position="95"/>
    </location>
</feature>
<dbReference type="AlphaFoldDB" id="A0AAD6TR58"/>
<organism evidence="2 3">
    <name type="scientific">Mycena belliarum</name>
    <dbReference type="NCBI Taxonomy" id="1033014"/>
    <lineage>
        <taxon>Eukaryota</taxon>
        <taxon>Fungi</taxon>
        <taxon>Dikarya</taxon>
        <taxon>Basidiomycota</taxon>
        <taxon>Agaricomycotina</taxon>
        <taxon>Agaricomycetes</taxon>
        <taxon>Agaricomycetidae</taxon>
        <taxon>Agaricales</taxon>
        <taxon>Marasmiineae</taxon>
        <taxon>Mycenaceae</taxon>
        <taxon>Mycena</taxon>
    </lineage>
</organism>
<dbReference type="EMBL" id="JARJCN010000079">
    <property type="protein sequence ID" value="KAJ7076620.1"/>
    <property type="molecule type" value="Genomic_DNA"/>
</dbReference>
<evidence type="ECO:0000313" key="2">
    <source>
        <dbReference type="EMBL" id="KAJ7076620.1"/>
    </source>
</evidence>
<feature type="region of interest" description="Disordered" evidence="1">
    <location>
        <begin position="1"/>
        <end position="134"/>
    </location>
</feature>
<evidence type="ECO:0000256" key="1">
    <source>
        <dbReference type="SAM" id="MobiDB-lite"/>
    </source>
</evidence>
<feature type="region of interest" description="Disordered" evidence="1">
    <location>
        <begin position="148"/>
        <end position="186"/>
    </location>
</feature>
<dbReference type="Proteomes" id="UP001222325">
    <property type="component" value="Unassembled WGS sequence"/>
</dbReference>